<sequence length="358" mass="38631">MKKMLLFILVLVLALAACSQPPAQPSASGVWQLQSSQIDFSYWVRGDLQYLDLSDPYTAGAYGGVATANLKSCPKIPYHADQSSLSLKTGPSSEATYLLSISGDTLTLKNTNGQQATFKKVYEVPAEVKCQTIVFASGPVEVHLGVKSGSNITSDGANLWLADEGGNVYQINPATGQLGTAQLLTNSGYSAIQTMQGGDFWATEFAGRISTIKRMRLGGSEQDSIDTRLDLSHELATFGAAYGTRLWLAGQNLSTDQSELLEVDSDAEPDTLVKVHPLDFFVDKLAIHQGKLWGLITLLGWNENQIVELDTTNNKIARSYVLPALDVGDNYRGLTSLGGKLYLLADYGNAYAIYSVNP</sequence>
<gene>
    <name evidence="2" type="ORF">ENK37_03390</name>
</gene>
<protein>
    <recommendedName>
        <fullName evidence="3">Lipoprotein</fullName>
    </recommendedName>
</protein>
<comment type="caution">
    <text evidence="2">The sequence shown here is derived from an EMBL/GenBank/DDBJ whole genome shotgun (WGS) entry which is preliminary data.</text>
</comment>
<evidence type="ECO:0008006" key="3">
    <source>
        <dbReference type="Google" id="ProtNLM"/>
    </source>
</evidence>
<proteinExistence type="predicted"/>
<feature type="chain" id="PRO_5028263411" description="Lipoprotein" evidence="1">
    <location>
        <begin position="24"/>
        <end position="358"/>
    </location>
</feature>
<dbReference type="PROSITE" id="PS51257">
    <property type="entry name" value="PROKAR_LIPOPROTEIN"/>
    <property type="match status" value="1"/>
</dbReference>
<feature type="signal peptide" evidence="1">
    <location>
        <begin position="1"/>
        <end position="23"/>
    </location>
</feature>
<organism evidence="2">
    <name type="scientific">Oceanithermus profundus</name>
    <dbReference type="NCBI Taxonomy" id="187137"/>
    <lineage>
        <taxon>Bacteria</taxon>
        <taxon>Thermotogati</taxon>
        <taxon>Deinococcota</taxon>
        <taxon>Deinococci</taxon>
        <taxon>Thermales</taxon>
        <taxon>Thermaceae</taxon>
        <taxon>Oceanithermus</taxon>
    </lineage>
</organism>
<keyword evidence="1" id="KW-0732">Signal</keyword>
<dbReference type="SUPFAM" id="SSF63825">
    <property type="entry name" value="YWTD domain"/>
    <property type="match status" value="1"/>
</dbReference>
<accession>A0A7C4V587</accession>
<dbReference type="AlphaFoldDB" id="A0A7C4V587"/>
<dbReference type="Proteomes" id="UP000885759">
    <property type="component" value="Unassembled WGS sequence"/>
</dbReference>
<evidence type="ECO:0000256" key="1">
    <source>
        <dbReference type="SAM" id="SignalP"/>
    </source>
</evidence>
<evidence type="ECO:0000313" key="2">
    <source>
        <dbReference type="EMBL" id="HGY09088.1"/>
    </source>
</evidence>
<reference evidence="2" key="1">
    <citation type="journal article" date="2020" name="mSystems">
        <title>Genome- and Community-Level Interaction Insights into Carbon Utilization and Element Cycling Functions of Hydrothermarchaeota in Hydrothermal Sediment.</title>
        <authorList>
            <person name="Zhou Z."/>
            <person name="Liu Y."/>
            <person name="Xu W."/>
            <person name="Pan J."/>
            <person name="Luo Z.H."/>
            <person name="Li M."/>
        </authorList>
    </citation>
    <scope>NUCLEOTIDE SEQUENCE [LARGE SCALE GENOMIC DNA]</scope>
    <source>
        <strain evidence="2">HyVt-570</strain>
    </source>
</reference>
<dbReference type="EMBL" id="DRPZ01000091">
    <property type="protein sequence ID" value="HGY09088.1"/>
    <property type="molecule type" value="Genomic_DNA"/>
</dbReference>
<name>A0A7C4V587_9DEIN</name>